<dbReference type="RefSeq" id="WP_317903092.1">
    <property type="nucleotide sequence ID" value="NZ_JAIRBC010000022.1"/>
</dbReference>
<keyword evidence="2" id="KW-1185">Reference proteome</keyword>
<name>A0AAE3EWU2_9FLAO</name>
<sequence length="168" mass="18524">MQKIVLISFLFLMVSCNDGDLQIETIDFDNSALQYCGPATTITTVFFKINQDETLILDLQSGILKNQVSDSVIVSTVPDQSQITYRIFSDNVTTNYFCDAIPPITPVVLQEINGEGGEVQITTTTKDSITYDHMIKLSGISLVDDSGHRITDLRINDFGTYSTKVPGS</sequence>
<protein>
    <submittedName>
        <fullName evidence="1">Uncharacterized protein</fullName>
    </submittedName>
</protein>
<organism evidence="1 2">
    <name type="scientific">Cerina litoralis</name>
    <dbReference type="NCBI Taxonomy" id="2874477"/>
    <lineage>
        <taxon>Bacteria</taxon>
        <taxon>Pseudomonadati</taxon>
        <taxon>Bacteroidota</taxon>
        <taxon>Flavobacteriia</taxon>
        <taxon>Flavobacteriales</taxon>
        <taxon>Flavobacteriaceae</taxon>
        <taxon>Cerina</taxon>
    </lineage>
</organism>
<accession>A0AAE3EWU2</accession>
<proteinExistence type="predicted"/>
<dbReference type="EMBL" id="JAIRBC010000022">
    <property type="protein sequence ID" value="MCG2461950.1"/>
    <property type="molecule type" value="Genomic_DNA"/>
</dbReference>
<dbReference type="PROSITE" id="PS51257">
    <property type="entry name" value="PROKAR_LIPOPROTEIN"/>
    <property type="match status" value="1"/>
</dbReference>
<reference evidence="1" key="1">
    <citation type="submission" date="2023-02" db="EMBL/GenBank/DDBJ databases">
        <title>Genome of Flavobacteriaceae gen. nov. sp. strain F89.</title>
        <authorList>
            <person name="Wang Y."/>
        </authorList>
    </citation>
    <scope>NUCLEOTIDE SEQUENCE</scope>
    <source>
        <strain evidence="1">F89</strain>
    </source>
</reference>
<gene>
    <name evidence="1" type="ORF">K8352_14415</name>
</gene>
<evidence type="ECO:0000313" key="1">
    <source>
        <dbReference type="EMBL" id="MCG2461950.1"/>
    </source>
</evidence>
<evidence type="ECO:0000313" key="2">
    <source>
        <dbReference type="Proteomes" id="UP001200642"/>
    </source>
</evidence>
<dbReference type="Proteomes" id="UP001200642">
    <property type="component" value="Unassembled WGS sequence"/>
</dbReference>
<comment type="caution">
    <text evidence="1">The sequence shown here is derived from an EMBL/GenBank/DDBJ whole genome shotgun (WGS) entry which is preliminary data.</text>
</comment>
<dbReference type="AlphaFoldDB" id="A0AAE3EWU2"/>